<dbReference type="InterPro" id="IPR029044">
    <property type="entry name" value="Nucleotide-diphossugar_trans"/>
</dbReference>
<name>A0A2W5N3G8_9BACT</name>
<gene>
    <name evidence="1" type="ORF">DI551_02290</name>
</gene>
<dbReference type="Proteomes" id="UP000249417">
    <property type="component" value="Unassembled WGS sequence"/>
</dbReference>
<dbReference type="Gene3D" id="3.90.550.10">
    <property type="entry name" value="Spore Coat Polysaccharide Biosynthesis Protein SpsA, Chain A"/>
    <property type="match status" value="1"/>
</dbReference>
<keyword evidence="1" id="KW-0808">Transferase</keyword>
<reference evidence="1 2" key="1">
    <citation type="submission" date="2017-08" db="EMBL/GenBank/DDBJ databases">
        <title>Infants hospitalized years apart are colonized by the same room-sourced microbial strains.</title>
        <authorList>
            <person name="Brooks B."/>
            <person name="Olm M.R."/>
            <person name="Firek B.A."/>
            <person name="Baker R."/>
            <person name="Thomas B.C."/>
            <person name="Morowitz M.J."/>
            <person name="Banfield J.F."/>
        </authorList>
    </citation>
    <scope>NUCLEOTIDE SEQUENCE [LARGE SCALE GENOMIC DNA]</scope>
    <source>
        <strain evidence="1">S2_005_002_R2_29</strain>
    </source>
</reference>
<evidence type="ECO:0000313" key="2">
    <source>
        <dbReference type="Proteomes" id="UP000249417"/>
    </source>
</evidence>
<dbReference type="AlphaFoldDB" id="A0A2W5N3G8"/>
<dbReference type="SUPFAM" id="SSF53448">
    <property type="entry name" value="Nucleotide-diphospho-sugar transferases"/>
    <property type="match status" value="1"/>
</dbReference>
<dbReference type="EMBL" id="QFQB01000008">
    <property type="protein sequence ID" value="PZQ48061.1"/>
    <property type="molecule type" value="Genomic_DNA"/>
</dbReference>
<protein>
    <submittedName>
        <fullName evidence="1">Glycosyl transferase family 8</fullName>
    </submittedName>
</protein>
<proteinExistence type="predicted"/>
<evidence type="ECO:0000313" key="1">
    <source>
        <dbReference type="EMBL" id="PZQ48061.1"/>
    </source>
</evidence>
<sequence length="299" mass="34196">MLTEWVHSVRAHPESSGMDIGILNAGMTEEELDYFRSIGCIVKETHWPAKIPASRIRGREYLKSCISRPFLPDYFPGYDIICWMDADIWVQDWKAVSLFLKGAERSALAVVPQADRALPKAARLSWIGPFPFKPKSFYYSNAKIAFSGKIARSLFPFITVNAGIFAMRSDAPHWKRWQELILKALEKGKVFTAEQLTLGMLIYLEKYKVEFLPSWCNWRCTTKPCWDEKLEKFVEPYLPHEPIGIMHLSGLDAARVDRSVKDEILLSEPPERRISLSLRYPALDGEKIKPEGKKTASAV</sequence>
<comment type="caution">
    <text evidence="1">The sequence shown here is derived from an EMBL/GenBank/DDBJ whole genome shotgun (WGS) entry which is preliminary data.</text>
</comment>
<organism evidence="1 2">
    <name type="scientific">Micavibrio aeruginosavorus</name>
    <dbReference type="NCBI Taxonomy" id="349221"/>
    <lineage>
        <taxon>Bacteria</taxon>
        <taxon>Pseudomonadati</taxon>
        <taxon>Bdellovibrionota</taxon>
        <taxon>Bdellovibrionia</taxon>
        <taxon>Bdellovibrionales</taxon>
        <taxon>Pseudobdellovibrionaceae</taxon>
        <taxon>Micavibrio</taxon>
    </lineage>
</organism>
<dbReference type="GO" id="GO:0016740">
    <property type="term" value="F:transferase activity"/>
    <property type="evidence" value="ECO:0007669"/>
    <property type="project" value="UniProtKB-KW"/>
</dbReference>
<accession>A0A2W5N3G8</accession>